<keyword evidence="4" id="KW-0472">Membrane</keyword>
<dbReference type="Gene3D" id="1.10.238.10">
    <property type="entry name" value="EF-hand"/>
    <property type="match status" value="1"/>
</dbReference>
<reference evidence="6 7" key="1">
    <citation type="journal article" date="2022" name="Nat. Plants">
        <title>Genomes of leafy and leafless Platanthera orchids illuminate the evolution of mycoheterotrophy.</title>
        <authorList>
            <person name="Li M.H."/>
            <person name="Liu K.W."/>
            <person name="Li Z."/>
            <person name="Lu H.C."/>
            <person name="Ye Q.L."/>
            <person name="Zhang D."/>
            <person name="Wang J.Y."/>
            <person name="Li Y.F."/>
            <person name="Zhong Z.M."/>
            <person name="Liu X."/>
            <person name="Yu X."/>
            <person name="Liu D.K."/>
            <person name="Tu X.D."/>
            <person name="Liu B."/>
            <person name="Hao Y."/>
            <person name="Liao X.Y."/>
            <person name="Jiang Y.T."/>
            <person name="Sun W.H."/>
            <person name="Chen J."/>
            <person name="Chen Y.Q."/>
            <person name="Ai Y."/>
            <person name="Zhai J.W."/>
            <person name="Wu S.S."/>
            <person name="Zhou Z."/>
            <person name="Hsiao Y.Y."/>
            <person name="Wu W.L."/>
            <person name="Chen Y.Y."/>
            <person name="Lin Y.F."/>
            <person name="Hsu J.L."/>
            <person name="Li C.Y."/>
            <person name="Wang Z.W."/>
            <person name="Zhao X."/>
            <person name="Zhong W.Y."/>
            <person name="Ma X.K."/>
            <person name="Ma L."/>
            <person name="Huang J."/>
            <person name="Chen G.Z."/>
            <person name="Huang M.Z."/>
            <person name="Huang L."/>
            <person name="Peng D.H."/>
            <person name="Luo Y.B."/>
            <person name="Zou S.Q."/>
            <person name="Chen S.P."/>
            <person name="Lan S."/>
            <person name="Tsai W.C."/>
            <person name="Van de Peer Y."/>
            <person name="Liu Z.J."/>
        </authorList>
    </citation>
    <scope>NUCLEOTIDE SEQUENCE [LARGE SCALE GENOMIC DNA]</scope>
    <source>
        <strain evidence="6">Lor288</strain>
    </source>
</reference>
<evidence type="ECO:0000313" key="6">
    <source>
        <dbReference type="EMBL" id="KAK8947485.1"/>
    </source>
</evidence>
<dbReference type="PANTHER" id="PTHR10891">
    <property type="entry name" value="EF-HAND CALCIUM-BINDING DOMAIN CONTAINING PROTEIN"/>
    <property type="match status" value="1"/>
</dbReference>
<dbReference type="InterPro" id="IPR018247">
    <property type="entry name" value="EF_Hand_1_Ca_BS"/>
</dbReference>
<evidence type="ECO:0000256" key="3">
    <source>
        <dbReference type="ARBA" id="ARBA00022837"/>
    </source>
</evidence>
<gene>
    <name evidence="6" type="primary">CML30</name>
    <name evidence="6" type="ORF">KSP40_PGU016574</name>
</gene>
<sequence>MEKTSAVGLFSSQLISFIILETVLCFFTRFIKFSRRYFSSVSRSSKPPNNNILREDPRATEMFIRREEVELVVEKMGLIMGGAGDDGDQQKLNEFMRAEEVAAMFEEKEPSLEEVKEAFDVFDENGDGFVDAGELQRLLWKLGFKEGVGLDACRKMIGAHTENGDGKMDFGDFVKFMESSFC</sequence>
<dbReference type="EMBL" id="JBBWWR010000016">
    <property type="protein sequence ID" value="KAK8947485.1"/>
    <property type="molecule type" value="Genomic_DNA"/>
</dbReference>
<keyword evidence="4" id="KW-1133">Transmembrane helix</keyword>
<evidence type="ECO:0000259" key="5">
    <source>
        <dbReference type="PROSITE" id="PS50222"/>
    </source>
</evidence>
<keyword evidence="3" id="KW-0106">Calcium</keyword>
<dbReference type="SUPFAM" id="SSF47473">
    <property type="entry name" value="EF-hand"/>
    <property type="match status" value="1"/>
</dbReference>
<dbReference type="SMART" id="SM00054">
    <property type="entry name" value="EFh"/>
    <property type="match status" value="2"/>
</dbReference>
<organism evidence="6 7">
    <name type="scientific">Platanthera guangdongensis</name>
    <dbReference type="NCBI Taxonomy" id="2320717"/>
    <lineage>
        <taxon>Eukaryota</taxon>
        <taxon>Viridiplantae</taxon>
        <taxon>Streptophyta</taxon>
        <taxon>Embryophyta</taxon>
        <taxon>Tracheophyta</taxon>
        <taxon>Spermatophyta</taxon>
        <taxon>Magnoliopsida</taxon>
        <taxon>Liliopsida</taxon>
        <taxon>Asparagales</taxon>
        <taxon>Orchidaceae</taxon>
        <taxon>Orchidoideae</taxon>
        <taxon>Orchideae</taxon>
        <taxon>Orchidinae</taxon>
        <taxon>Platanthera</taxon>
    </lineage>
</organism>
<keyword evidence="7" id="KW-1185">Reference proteome</keyword>
<evidence type="ECO:0000256" key="1">
    <source>
        <dbReference type="ARBA" id="ARBA00022723"/>
    </source>
</evidence>
<dbReference type="PROSITE" id="PS00018">
    <property type="entry name" value="EF_HAND_1"/>
    <property type="match status" value="1"/>
</dbReference>
<evidence type="ECO:0000313" key="7">
    <source>
        <dbReference type="Proteomes" id="UP001412067"/>
    </source>
</evidence>
<feature type="domain" description="EF-hand" evidence="5">
    <location>
        <begin position="110"/>
        <end position="145"/>
    </location>
</feature>
<keyword evidence="2" id="KW-0677">Repeat</keyword>
<keyword evidence="4" id="KW-0812">Transmembrane</keyword>
<feature type="transmembrane region" description="Helical" evidence="4">
    <location>
        <begin position="6"/>
        <end position="27"/>
    </location>
</feature>
<comment type="caution">
    <text evidence="6">The sequence shown here is derived from an EMBL/GenBank/DDBJ whole genome shotgun (WGS) entry which is preliminary data.</text>
</comment>
<protein>
    <submittedName>
        <fullName evidence="6">Calcium-binding protein CML30</fullName>
    </submittedName>
</protein>
<proteinExistence type="predicted"/>
<dbReference type="Proteomes" id="UP001412067">
    <property type="component" value="Unassembled WGS sequence"/>
</dbReference>
<keyword evidence="1" id="KW-0479">Metal-binding</keyword>
<evidence type="ECO:0000256" key="4">
    <source>
        <dbReference type="SAM" id="Phobius"/>
    </source>
</evidence>
<dbReference type="InterPro" id="IPR039647">
    <property type="entry name" value="EF_hand_pair_protein_CML-like"/>
</dbReference>
<dbReference type="InterPro" id="IPR011992">
    <property type="entry name" value="EF-hand-dom_pair"/>
</dbReference>
<dbReference type="InterPro" id="IPR002048">
    <property type="entry name" value="EF_hand_dom"/>
</dbReference>
<evidence type="ECO:0000256" key="2">
    <source>
        <dbReference type="ARBA" id="ARBA00022737"/>
    </source>
</evidence>
<dbReference type="PROSITE" id="PS50222">
    <property type="entry name" value="EF_HAND_2"/>
    <property type="match status" value="1"/>
</dbReference>
<accession>A0ABR2LPT9</accession>
<dbReference type="Pfam" id="PF13499">
    <property type="entry name" value="EF-hand_7"/>
    <property type="match status" value="1"/>
</dbReference>
<name>A0ABR2LPT9_9ASPA</name>
<dbReference type="CDD" id="cd00051">
    <property type="entry name" value="EFh"/>
    <property type="match status" value="1"/>
</dbReference>